<reference evidence="2 3" key="1">
    <citation type="submission" date="2017-11" db="EMBL/GenBank/DDBJ databases">
        <title>Genome sequencing of Prevotella intermedia KCOM 1949.</title>
        <authorList>
            <person name="Kook J.-K."/>
            <person name="Park S.-N."/>
            <person name="Lim Y.K."/>
        </authorList>
    </citation>
    <scope>NUCLEOTIDE SEQUENCE [LARGE SCALE GENOMIC DNA]</scope>
    <source>
        <strain evidence="2 3">KCOM 1949</strain>
    </source>
</reference>
<feature type="domain" description="Glycosyltransferase 2-like" evidence="1">
    <location>
        <begin position="6"/>
        <end position="125"/>
    </location>
</feature>
<dbReference type="Gene3D" id="3.90.550.10">
    <property type="entry name" value="Spore Coat Polysaccharide Biosynthesis Protein SpsA, Chain A"/>
    <property type="match status" value="1"/>
</dbReference>
<dbReference type="InterPro" id="IPR001173">
    <property type="entry name" value="Glyco_trans_2-like"/>
</dbReference>
<organism evidence="2 3">
    <name type="scientific">Prevotella intermedia</name>
    <dbReference type="NCBI Taxonomy" id="28131"/>
    <lineage>
        <taxon>Bacteria</taxon>
        <taxon>Pseudomonadati</taxon>
        <taxon>Bacteroidota</taxon>
        <taxon>Bacteroidia</taxon>
        <taxon>Bacteroidales</taxon>
        <taxon>Prevotellaceae</taxon>
        <taxon>Prevotella</taxon>
    </lineage>
</organism>
<dbReference type="Pfam" id="PF00535">
    <property type="entry name" value="Glycos_transf_2"/>
    <property type="match status" value="1"/>
</dbReference>
<evidence type="ECO:0000313" key="2">
    <source>
        <dbReference type="EMBL" id="ATV31112.1"/>
    </source>
</evidence>
<dbReference type="EMBL" id="CP024727">
    <property type="protein sequence ID" value="ATV31112.1"/>
    <property type="molecule type" value="Genomic_DNA"/>
</dbReference>
<sequence length="315" mass="37001">MNPQISVIVPVYNGERYLHECLDSIINQTFYDFELILLDDGSSDRSSQICDEYAKLDNRIRVIHKQNEGINATRRRGVHEAKGVWVCFCDNDDSLPQDALSDLYNFTVGTDIVIGFPNRPNYNRELSLDECRRNMITSKLLPPSPWGKLYHRSILTDDIFDFPREIDGEEDMIMNIRLMFKIIRAPHICFKKVYNFRRNTTSVSHTKKASLDHEAAFDRARSMSIPSNVIIDYMSEILWSRLNGIIGVAYHNPENIVDWQHSYLVQLKSDIKKYQYRLNFQQWLLVHIRIKILLKIYGFAIMLKNFIRYRLGLNN</sequence>
<protein>
    <submittedName>
        <fullName evidence="2">Glycosyl transferase family 2</fullName>
    </submittedName>
</protein>
<dbReference type="AlphaFoldDB" id="A0A2D3LKI4"/>
<accession>A0A2D3LKI4</accession>
<dbReference type="InterPro" id="IPR029044">
    <property type="entry name" value="Nucleotide-diphossugar_trans"/>
</dbReference>
<evidence type="ECO:0000259" key="1">
    <source>
        <dbReference type="Pfam" id="PF00535"/>
    </source>
</evidence>
<proteinExistence type="predicted"/>
<keyword evidence="2" id="KW-0808">Transferase</keyword>
<dbReference type="RefSeq" id="WP_100014233.1">
    <property type="nucleotide sequence ID" value="NZ_CP024727.1"/>
</dbReference>
<evidence type="ECO:0000313" key="3">
    <source>
        <dbReference type="Proteomes" id="UP000230742"/>
    </source>
</evidence>
<dbReference type="SUPFAM" id="SSF53448">
    <property type="entry name" value="Nucleotide-diphospho-sugar transferases"/>
    <property type="match status" value="1"/>
</dbReference>
<dbReference type="Proteomes" id="UP000230742">
    <property type="component" value="Chromosome 1"/>
</dbReference>
<dbReference type="CDD" id="cd00761">
    <property type="entry name" value="Glyco_tranf_GTA_type"/>
    <property type="match status" value="1"/>
</dbReference>
<name>A0A2D3LKI4_PREIN</name>
<dbReference type="PANTHER" id="PTHR22916:SF3">
    <property type="entry name" value="UDP-GLCNAC:BETAGAL BETA-1,3-N-ACETYLGLUCOSAMINYLTRANSFERASE-LIKE PROTEIN 1"/>
    <property type="match status" value="1"/>
</dbReference>
<dbReference type="GO" id="GO:0016758">
    <property type="term" value="F:hexosyltransferase activity"/>
    <property type="evidence" value="ECO:0007669"/>
    <property type="project" value="UniProtKB-ARBA"/>
</dbReference>
<dbReference type="PANTHER" id="PTHR22916">
    <property type="entry name" value="GLYCOSYLTRANSFERASE"/>
    <property type="match status" value="1"/>
</dbReference>
<gene>
    <name evidence="2" type="ORF">CTM46_06435</name>
</gene>